<evidence type="ECO:0000256" key="2">
    <source>
        <dbReference type="ARBA" id="ARBA00022692"/>
    </source>
</evidence>
<dbReference type="InterPro" id="IPR003752">
    <property type="entry name" value="DiS_bond_form_DsbB/BdbC"/>
</dbReference>
<evidence type="ECO:0000313" key="7">
    <source>
        <dbReference type="EMBL" id="MCZ4720210.1"/>
    </source>
</evidence>
<evidence type="ECO:0000256" key="5">
    <source>
        <dbReference type="SAM" id="Phobius"/>
    </source>
</evidence>
<feature type="transmembrane region" description="Helical" evidence="5">
    <location>
        <begin position="34"/>
        <end position="56"/>
    </location>
</feature>
<comment type="subcellular location">
    <subcellularLocation>
        <location evidence="1">Membrane</location>
        <topology evidence="1">Multi-pass membrane protein</topology>
    </subcellularLocation>
</comment>
<evidence type="ECO:0000256" key="4">
    <source>
        <dbReference type="ARBA" id="ARBA00023136"/>
    </source>
</evidence>
<dbReference type="GO" id="GO:0015035">
    <property type="term" value="F:protein-disulfide reductase activity"/>
    <property type="evidence" value="ECO:0007669"/>
    <property type="project" value="InterPro"/>
</dbReference>
<dbReference type="Gene3D" id="1.20.1550.10">
    <property type="entry name" value="DsbB-like"/>
    <property type="match status" value="1"/>
</dbReference>
<reference evidence="7" key="4">
    <citation type="submission" date="2022-12" db="EMBL/GenBank/DDBJ databases">
        <title>Comparative genomics of Legionella pneumophila isolates from the West Bank and Germany support molecular epidemiology of Legionnaires disease.</title>
        <authorList>
            <person name="Zayed A.R."/>
            <person name="Bitar D.M."/>
            <person name="Steinert M."/>
            <person name="Lueck C."/>
            <person name="Brettar I."/>
            <person name="Hoefle M.G."/>
            <person name="Bunk B."/>
        </authorList>
    </citation>
    <scope>NUCLEOTIDE SEQUENCE</scope>
    <source>
        <strain evidence="7">H23</strain>
    </source>
</reference>
<dbReference type="EMBL" id="JAPXIC010000091">
    <property type="protein sequence ID" value="MCZ4720210.1"/>
    <property type="molecule type" value="Genomic_DNA"/>
</dbReference>
<evidence type="ECO:0000313" key="8">
    <source>
        <dbReference type="EMBL" id="STX78564.1"/>
    </source>
</evidence>
<dbReference type="Proteomes" id="UP000254631">
    <property type="component" value="Unassembled WGS sequence"/>
</dbReference>
<keyword evidence="4 5" id="KW-0472">Membrane</keyword>
<dbReference type="Pfam" id="PF02600">
    <property type="entry name" value="DsbB"/>
    <property type="match status" value="1"/>
</dbReference>
<evidence type="ECO:0000313" key="6">
    <source>
        <dbReference type="EMBL" id="HAU2396316.1"/>
    </source>
</evidence>
<feature type="transmembrane region" description="Helical" evidence="5">
    <location>
        <begin position="144"/>
        <end position="162"/>
    </location>
</feature>
<accession>A0A128R2N9</accession>
<sequence length="182" mass="20423">MNKQMQWHLFGNTSGLLIICCLLILAFLDQFIFYELPCPICILQRICFVAVGLCFVMNLMLGIRASHYGLMLLASLLGLSISVRQMYIHLTPGDPGYGGLFLGLHLYTWSAIIFLVIILLIAGALILDKGLMPDYKVRSKSAKVMIWVFFILILANGISTFLECGPHECPDNPSKYYLLNNN</sequence>
<dbReference type="GO" id="GO:0016020">
    <property type="term" value="C:membrane"/>
    <property type="evidence" value="ECO:0007669"/>
    <property type="project" value="UniProtKB-SubCell"/>
</dbReference>
<evidence type="ECO:0000313" key="9">
    <source>
        <dbReference type="Proteomes" id="UP000254631"/>
    </source>
</evidence>
<proteinExistence type="predicted"/>
<reference evidence="6" key="3">
    <citation type="submission" date="2019-09" db="EMBL/GenBank/DDBJ databases">
        <authorList>
            <consortium name="NCBI Pathogen Detection Project"/>
        </authorList>
    </citation>
    <scope>NUCLEOTIDE SEQUENCE</scope>
    <source>
        <strain evidence="6">CL18-200174</strain>
    </source>
</reference>
<gene>
    <name evidence="6" type="ORF">JBK99_08230</name>
    <name evidence="8" type="ORF">NCTC12000_00542</name>
    <name evidence="7" type="ORF">O6C86_13460</name>
</gene>
<dbReference type="SUPFAM" id="SSF158442">
    <property type="entry name" value="DsbB-like"/>
    <property type="match status" value="1"/>
</dbReference>
<evidence type="ECO:0000256" key="3">
    <source>
        <dbReference type="ARBA" id="ARBA00022989"/>
    </source>
</evidence>
<feature type="transmembrane region" description="Helical" evidence="5">
    <location>
        <begin position="107"/>
        <end position="132"/>
    </location>
</feature>
<evidence type="ECO:0000313" key="10">
    <source>
        <dbReference type="Proteomes" id="UP000863577"/>
    </source>
</evidence>
<reference evidence="6" key="1">
    <citation type="journal article" date="2018" name="Genome Biol.">
        <title>SKESA: strategic k-mer extension for scrupulous assemblies.</title>
        <authorList>
            <person name="Souvorov A."/>
            <person name="Agarwala R."/>
            <person name="Lipman D.J."/>
        </authorList>
    </citation>
    <scope>NUCLEOTIDE SEQUENCE</scope>
    <source>
        <strain evidence="6">CL18-200174</strain>
    </source>
</reference>
<dbReference type="RefSeq" id="WP_011214671.1">
    <property type="nucleotide sequence ID" value="NZ_AP024961.1"/>
</dbReference>
<keyword evidence="2 5" id="KW-0812">Transmembrane</keyword>
<dbReference type="EMBL" id="UGOL01000001">
    <property type="protein sequence ID" value="STX78564.1"/>
    <property type="molecule type" value="Genomic_DNA"/>
</dbReference>
<keyword evidence="3 5" id="KW-1133">Transmembrane helix</keyword>
<dbReference type="Proteomes" id="UP001071279">
    <property type="component" value="Unassembled WGS sequence"/>
</dbReference>
<name>A0A128R2N9_LEGPN</name>
<feature type="transmembrane region" description="Helical" evidence="5">
    <location>
        <begin position="68"/>
        <end position="87"/>
    </location>
</feature>
<dbReference type="EMBL" id="DACWOD010000005">
    <property type="protein sequence ID" value="HAU2396316.1"/>
    <property type="molecule type" value="Genomic_DNA"/>
</dbReference>
<organism evidence="6 10">
    <name type="scientific">Legionella pneumophila</name>
    <dbReference type="NCBI Taxonomy" id="446"/>
    <lineage>
        <taxon>Bacteria</taxon>
        <taxon>Pseudomonadati</taxon>
        <taxon>Pseudomonadota</taxon>
        <taxon>Gammaproteobacteria</taxon>
        <taxon>Legionellales</taxon>
        <taxon>Legionellaceae</taxon>
        <taxon>Legionella</taxon>
    </lineage>
</organism>
<feature type="transmembrane region" description="Helical" evidence="5">
    <location>
        <begin position="7"/>
        <end position="28"/>
    </location>
</feature>
<dbReference type="InterPro" id="IPR023380">
    <property type="entry name" value="DsbB-like_sf"/>
</dbReference>
<dbReference type="AlphaFoldDB" id="A0A128R2N9"/>
<dbReference type="GO" id="GO:0006457">
    <property type="term" value="P:protein folding"/>
    <property type="evidence" value="ECO:0007669"/>
    <property type="project" value="InterPro"/>
</dbReference>
<reference evidence="8 9" key="2">
    <citation type="submission" date="2018-06" db="EMBL/GenBank/DDBJ databases">
        <authorList>
            <consortium name="Pathogen Informatics"/>
            <person name="Doyle S."/>
        </authorList>
    </citation>
    <scope>NUCLEOTIDE SEQUENCE [LARGE SCALE GENOMIC DNA]</scope>
    <source>
        <strain evidence="8 9">NCTC12000</strain>
    </source>
</reference>
<evidence type="ECO:0000256" key="1">
    <source>
        <dbReference type="ARBA" id="ARBA00004141"/>
    </source>
</evidence>
<protein>
    <submittedName>
        <fullName evidence="6">Disulfide bond formation protein B</fullName>
    </submittedName>
    <submittedName>
        <fullName evidence="8">Inner (Transmembrane) protein</fullName>
    </submittedName>
</protein>
<dbReference type="Proteomes" id="UP000863577">
    <property type="component" value="Unassembled WGS sequence"/>
</dbReference>